<comment type="similarity">
    <text evidence="2">Belongs to the ABC transporter superfamily. ABCC family. Conjugate transporter (TC 3.A.1.208) subfamily.</text>
</comment>
<name>A0A8S1P254_9CILI</name>
<feature type="domain" description="ABC transporter" evidence="5">
    <location>
        <begin position="5"/>
        <end position="137"/>
    </location>
</feature>
<dbReference type="GO" id="GO:0016887">
    <property type="term" value="F:ATP hydrolysis activity"/>
    <property type="evidence" value="ECO:0007669"/>
    <property type="project" value="InterPro"/>
</dbReference>
<evidence type="ECO:0000313" key="6">
    <source>
        <dbReference type="EMBL" id="CAD8094984.1"/>
    </source>
</evidence>
<dbReference type="GO" id="GO:0016020">
    <property type="term" value="C:membrane"/>
    <property type="evidence" value="ECO:0007669"/>
    <property type="project" value="UniProtKB-SubCell"/>
</dbReference>
<reference evidence="6" key="1">
    <citation type="submission" date="2021-01" db="EMBL/GenBank/DDBJ databases">
        <authorList>
            <consortium name="Genoscope - CEA"/>
            <person name="William W."/>
        </authorList>
    </citation>
    <scope>NUCLEOTIDE SEQUENCE</scope>
</reference>
<keyword evidence="4" id="KW-0067">ATP-binding</keyword>
<accession>A0A8S1P254</accession>
<dbReference type="AlphaFoldDB" id="A0A8S1P254"/>
<dbReference type="OrthoDB" id="442846at2759"/>
<dbReference type="InterPro" id="IPR050173">
    <property type="entry name" value="ABC_transporter_C-like"/>
</dbReference>
<dbReference type="GO" id="GO:0042626">
    <property type="term" value="F:ATPase-coupled transmembrane transporter activity"/>
    <property type="evidence" value="ECO:0007669"/>
    <property type="project" value="TreeGrafter"/>
</dbReference>
<comment type="subcellular location">
    <subcellularLocation>
        <location evidence="1">Membrane</location>
        <topology evidence="1">Multi-pass membrane protein</topology>
    </subcellularLocation>
</comment>
<proteinExistence type="inferred from homology"/>
<dbReference type="PANTHER" id="PTHR24223:SF456">
    <property type="entry name" value="MULTIDRUG RESISTANCE-ASSOCIATED PROTEIN LETHAL(2)03659"/>
    <property type="match status" value="1"/>
</dbReference>
<sequence length="167" mass="19713">MSLVLKGMSLKINDKERVGIVGKTVISSLFRLNSIQNTGFLLIDDQDIRKINLYKLRQEISIIPQVPFLFKGTLRVNLDPFQYFDDKTLLNVYVRQVQKDLYNNQHKVWNINRARVIFNSRFLINKRKILILDQATANVDMMTDCLFNIINNKHKLMIVQYLQQHMD</sequence>
<evidence type="ECO:0000256" key="4">
    <source>
        <dbReference type="ARBA" id="ARBA00022840"/>
    </source>
</evidence>
<evidence type="ECO:0000256" key="2">
    <source>
        <dbReference type="ARBA" id="ARBA00009726"/>
    </source>
</evidence>
<dbReference type="EMBL" id="CAJJDN010000063">
    <property type="protein sequence ID" value="CAD8094984.1"/>
    <property type="molecule type" value="Genomic_DNA"/>
</dbReference>
<evidence type="ECO:0000256" key="1">
    <source>
        <dbReference type="ARBA" id="ARBA00004141"/>
    </source>
</evidence>
<keyword evidence="7" id="KW-1185">Reference proteome</keyword>
<protein>
    <recommendedName>
        <fullName evidence="5">ABC transporter domain-containing protein</fullName>
    </recommendedName>
</protein>
<gene>
    <name evidence="6" type="ORF">PSON_ATCC_30995.1.T0630166</name>
</gene>
<dbReference type="PANTHER" id="PTHR24223">
    <property type="entry name" value="ATP-BINDING CASSETTE SUB-FAMILY C"/>
    <property type="match status" value="1"/>
</dbReference>
<evidence type="ECO:0000313" key="7">
    <source>
        <dbReference type="Proteomes" id="UP000692954"/>
    </source>
</evidence>
<comment type="caution">
    <text evidence="6">The sequence shown here is derived from an EMBL/GenBank/DDBJ whole genome shotgun (WGS) entry which is preliminary data.</text>
</comment>
<evidence type="ECO:0000259" key="5">
    <source>
        <dbReference type="Pfam" id="PF00005"/>
    </source>
</evidence>
<dbReference type="Pfam" id="PF00005">
    <property type="entry name" value="ABC_tran"/>
    <property type="match status" value="1"/>
</dbReference>
<keyword evidence="3" id="KW-0547">Nucleotide-binding</keyword>
<dbReference type="InterPro" id="IPR003439">
    <property type="entry name" value="ABC_transporter-like_ATP-bd"/>
</dbReference>
<dbReference type="Proteomes" id="UP000692954">
    <property type="component" value="Unassembled WGS sequence"/>
</dbReference>
<evidence type="ECO:0000256" key="3">
    <source>
        <dbReference type="ARBA" id="ARBA00022741"/>
    </source>
</evidence>
<organism evidence="6 7">
    <name type="scientific">Paramecium sonneborni</name>
    <dbReference type="NCBI Taxonomy" id="65129"/>
    <lineage>
        <taxon>Eukaryota</taxon>
        <taxon>Sar</taxon>
        <taxon>Alveolata</taxon>
        <taxon>Ciliophora</taxon>
        <taxon>Intramacronucleata</taxon>
        <taxon>Oligohymenophorea</taxon>
        <taxon>Peniculida</taxon>
        <taxon>Parameciidae</taxon>
        <taxon>Paramecium</taxon>
    </lineage>
</organism>
<dbReference type="GO" id="GO:0005524">
    <property type="term" value="F:ATP binding"/>
    <property type="evidence" value="ECO:0007669"/>
    <property type="project" value="UniProtKB-KW"/>
</dbReference>